<dbReference type="NCBIfam" id="NF004315">
    <property type="entry name" value="PRK05710.1-4"/>
    <property type="match status" value="1"/>
</dbReference>
<organism evidence="11 12">
    <name type="scientific">Desulfovibrio fairfieldensis</name>
    <dbReference type="NCBI Taxonomy" id="44742"/>
    <lineage>
        <taxon>Bacteria</taxon>
        <taxon>Pseudomonadati</taxon>
        <taxon>Thermodesulfobacteriota</taxon>
        <taxon>Desulfovibrionia</taxon>
        <taxon>Desulfovibrionales</taxon>
        <taxon>Desulfovibrionaceae</taxon>
        <taxon>Desulfovibrio</taxon>
    </lineage>
</organism>
<feature type="binding site" evidence="7">
    <location>
        <position position="144"/>
    </location>
    <ligand>
        <name>Zn(2+)</name>
        <dbReference type="ChEBI" id="CHEBI:29105"/>
    </ligand>
</feature>
<dbReference type="GO" id="GO:0008270">
    <property type="term" value="F:zinc ion binding"/>
    <property type="evidence" value="ECO:0007669"/>
    <property type="project" value="UniProtKB-UniRule"/>
</dbReference>
<dbReference type="EC" id="6.1.1.-" evidence="7"/>
<feature type="binding site" evidence="7">
    <location>
        <position position="209"/>
    </location>
    <ligand>
        <name>L-glutamate</name>
        <dbReference type="ChEBI" id="CHEBI:29985"/>
    </ligand>
</feature>
<dbReference type="STRING" id="44742.AXF13_01860"/>
<gene>
    <name evidence="7" type="primary">gluQ</name>
    <name evidence="11" type="ORF">AXF13_01860</name>
</gene>
<feature type="short sequence motif" description="'HIGH' region" evidence="7">
    <location>
        <begin position="24"/>
        <end position="34"/>
    </location>
</feature>
<evidence type="ECO:0000256" key="1">
    <source>
        <dbReference type="ARBA" id="ARBA00022598"/>
    </source>
</evidence>
<dbReference type="AlphaFoldDB" id="A0A0X8JI44"/>
<evidence type="ECO:0000256" key="6">
    <source>
        <dbReference type="ARBA" id="ARBA00023146"/>
    </source>
</evidence>
<dbReference type="PANTHER" id="PTHR43311:SF1">
    <property type="entry name" value="GLUTAMYL-Q TRNA(ASP) SYNTHETASE"/>
    <property type="match status" value="1"/>
</dbReference>
<keyword evidence="1 7" id="KW-0436">Ligase</keyword>
<dbReference type="PRINTS" id="PR00987">
    <property type="entry name" value="TRNASYNTHGLU"/>
</dbReference>
<dbReference type="KEGG" id="dfi:AXF13_01860"/>
<sequence length="336" mass="36726">MPPRGHEGGPPQQPADRICGRLAPSPTGYAHLGNAWAFLLAWLAVRARKGVLILRLEDIDPQRSRPEFATALLEDLRWLGLDWDQGPDVGGPAGPYEQSRRTAVYADVLARLEAAGLTYPCFCTRKELRLLAAAPHVDDAGAPYPGICRELSAEQREALLRAGRKAAVRLRCAAERVDFVDALLGPQSFCLVECGGDFALRRSDGVLAYQLAVAVDDALMGVNQVVRGRDILSSTPRQIALLRLLGYAVPSYAHIPLLLDGEGQRLAKRHQSLSLRVLRERGADPRRIVGLLARLAGLNPRGWSVLPAELLPDFALERLPGADQRVTDQDLRRLAS</sequence>
<feature type="binding site" evidence="7">
    <location>
        <position position="57"/>
    </location>
    <ligand>
        <name>L-glutamate</name>
        <dbReference type="ChEBI" id="CHEBI:29985"/>
    </ligand>
</feature>
<feature type="binding site" evidence="7">
    <location>
        <position position="121"/>
    </location>
    <ligand>
        <name>Zn(2+)</name>
        <dbReference type="ChEBI" id="CHEBI:29105"/>
    </ligand>
</feature>
<dbReference type="PANTHER" id="PTHR43311">
    <property type="entry name" value="GLUTAMATE--TRNA LIGASE"/>
    <property type="match status" value="1"/>
</dbReference>
<keyword evidence="6 7" id="KW-0030">Aminoacyl-tRNA synthetase</keyword>
<evidence type="ECO:0000256" key="4">
    <source>
        <dbReference type="ARBA" id="ARBA00022833"/>
    </source>
</evidence>
<dbReference type="Gene3D" id="3.40.50.620">
    <property type="entry name" value="HUPs"/>
    <property type="match status" value="1"/>
</dbReference>
<feature type="region of interest" description="Disordered" evidence="9">
    <location>
        <begin position="1"/>
        <end position="20"/>
    </location>
</feature>
<dbReference type="Proteomes" id="UP000069241">
    <property type="component" value="Chromosome"/>
</dbReference>
<evidence type="ECO:0000256" key="5">
    <source>
        <dbReference type="ARBA" id="ARBA00022840"/>
    </source>
</evidence>
<evidence type="ECO:0000313" key="11">
    <source>
        <dbReference type="EMBL" id="AMD88962.1"/>
    </source>
</evidence>
<proteinExistence type="inferred from homology"/>
<feature type="binding site" evidence="7">
    <location>
        <position position="148"/>
    </location>
    <ligand>
        <name>Zn(2+)</name>
        <dbReference type="ChEBI" id="CHEBI:29105"/>
    </ligand>
</feature>
<comment type="cofactor">
    <cofactor evidence="7">
        <name>Zn(2+)</name>
        <dbReference type="ChEBI" id="CHEBI:29105"/>
    </cofactor>
    <text evidence="7">Binds 1 zinc ion per subunit.</text>
</comment>
<dbReference type="SUPFAM" id="SSF52374">
    <property type="entry name" value="Nucleotidylyl transferase"/>
    <property type="match status" value="1"/>
</dbReference>
<keyword evidence="2 7" id="KW-0479">Metal-binding</keyword>
<evidence type="ECO:0000313" key="12">
    <source>
        <dbReference type="Proteomes" id="UP000069241"/>
    </source>
</evidence>
<feature type="binding site" evidence="7">
    <location>
        <position position="227"/>
    </location>
    <ligand>
        <name>L-glutamate</name>
        <dbReference type="ChEBI" id="CHEBI:29985"/>
    </ligand>
</feature>
<keyword evidence="12" id="KW-1185">Reference proteome</keyword>
<keyword evidence="3 7" id="KW-0547">Nucleotide-binding</keyword>
<dbReference type="GO" id="GO:0006424">
    <property type="term" value="P:glutamyl-tRNA aminoacylation"/>
    <property type="evidence" value="ECO:0007669"/>
    <property type="project" value="InterPro"/>
</dbReference>
<evidence type="ECO:0000256" key="2">
    <source>
        <dbReference type="ARBA" id="ARBA00022723"/>
    </source>
</evidence>
<dbReference type="EMBL" id="CP014229">
    <property type="protein sequence ID" value="AMD88962.1"/>
    <property type="molecule type" value="Genomic_DNA"/>
</dbReference>
<feature type="binding site" evidence="7">
    <location>
        <begin position="21"/>
        <end position="25"/>
    </location>
    <ligand>
        <name>L-glutamate</name>
        <dbReference type="ChEBI" id="CHEBI:29985"/>
    </ligand>
</feature>
<evidence type="ECO:0000259" key="10">
    <source>
        <dbReference type="Pfam" id="PF00749"/>
    </source>
</evidence>
<dbReference type="InterPro" id="IPR022380">
    <property type="entry name" value="Glu-Q_tRNA(Asp)_Synthase"/>
</dbReference>
<dbReference type="GO" id="GO:0006400">
    <property type="term" value="P:tRNA modification"/>
    <property type="evidence" value="ECO:0007669"/>
    <property type="project" value="InterPro"/>
</dbReference>
<evidence type="ECO:0000256" key="7">
    <source>
        <dbReference type="HAMAP-Rule" id="MF_01428"/>
    </source>
</evidence>
<evidence type="ECO:0000256" key="9">
    <source>
        <dbReference type="SAM" id="MobiDB-lite"/>
    </source>
</evidence>
<evidence type="ECO:0000256" key="8">
    <source>
        <dbReference type="RuleBase" id="RU363037"/>
    </source>
</evidence>
<comment type="similarity">
    <text evidence="7">Belongs to the class-I aminoacyl-tRNA synthetase family. GluQ subfamily.</text>
</comment>
<reference evidence="12" key="1">
    <citation type="submission" date="2016-02" db="EMBL/GenBank/DDBJ databases">
        <authorList>
            <person name="Holder M.E."/>
            <person name="Ajami N.J."/>
            <person name="Petrosino J.F."/>
        </authorList>
    </citation>
    <scope>NUCLEOTIDE SEQUENCE [LARGE SCALE GENOMIC DNA]</scope>
    <source>
        <strain evidence="12">CCUG 45958</strain>
    </source>
</reference>
<dbReference type="RefSeq" id="WP_062251434.1">
    <property type="nucleotide sequence ID" value="NZ_CP014229.1"/>
</dbReference>
<dbReference type="HAMAP" id="MF_01428">
    <property type="entry name" value="Glu_Q_tRNA_synth"/>
    <property type="match status" value="1"/>
</dbReference>
<keyword evidence="5 7" id="KW-0067">ATP-binding</keyword>
<dbReference type="GO" id="GO:0005524">
    <property type="term" value="F:ATP binding"/>
    <property type="evidence" value="ECO:0007669"/>
    <property type="project" value="UniProtKB-KW"/>
</dbReference>
<feature type="domain" description="Glutamyl/glutaminyl-tRNA synthetase class Ib catalytic" evidence="10">
    <location>
        <begin position="20"/>
        <end position="295"/>
    </location>
</feature>
<comment type="function">
    <text evidence="7">Catalyzes the tRNA-independent activation of glutamate in presence of ATP and the subsequent transfer of glutamate onto a tRNA(Asp). Glutamate is transferred on the 2-amino-5-(4,5-dihydroxy-2-cyclopenten-1-yl) moiety of the queuosine in the wobble position of the QUC anticodon.</text>
</comment>
<dbReference type="InterPro" id="IPR049940">
    <property type="entry name" value="GluQ/Sye"/>
</dbReference>
<name>A0A0X8JI44_9BACT</name>
<accession>A0A0X8JI44</accession>
<dbReference type="Pfam" id="PF00749">
    <property type="entry name" value="tRNA-synt_1c"/>
    <property type="match status" value="1"/>
</dbReference>
<dbReference type="GO" id="GO:0005829">
    <property type="term" value="C:cytosol"/>
    <property type="evidence" value="ECO:0007669"/>
    <property type="project" value="TreeGrafter"/>
</dbReference>
<dbReference type="InterPro" id="IPR014729">
    <property type="entry name" value="Rossmann-like_a/b/a_fold"/>
</dbReference>
<feature type="short sequence motif" description="'KMSKS' region" evidence="7">
    <location>
        <begin position="265"/>
        <end position="269"/>
    </location>
</feature>
<feature type="binding site" evidence="7">
    <location>
        <position position="123"/>
    </location>
    <ligand>
        <name>Zn(2+)</name>
        <dbReference type="ChEBI" id="CHEBI:29105"/>
    </ligand>
</feature>
<protein>
    <recommendedName>
        <fullName evidence="7">Glutamyl-Q tRNA(Asp) synthetase</fullName>
        <shortName evidence="7">Glu-Q-RSs</shortName>
        <ecNumber evidence="7">6.1.1.-</ecNumber>
    </recommendedName>
</protein>
<dbReference type="GO" id="GO:0004818">
    <property type="term" value="F:glutamate-tRNA ligase activity"/>
    <property type="evidence" value="ECO:0007669"/>
    <property type="project" value="TreeGrafter"/>
</dbReference>
<dbReference type="InterPro" id="IPR020058">
    <property type="entry name" value="Glu/Gln-tRNA-synth_Ib_cat-dom"/>
</dbReference>
<keyword evidence="8" id="KW-0648">Protein biosynthesis</keyword>
<dbReference type="InterPro" id="IPR000924">
    <property type="entry name" value="Glu/Gln-tRNA-synth"/>
</dbReference>
<keyword evidence="4 7" id="KW-0862">Zinc</keyword>
<evidence type="ECO:0000256" key="3">
    <source>
        <dbReference type="ARBA" id="ARBA00022741"/>
    </source>
</evidence>
<feature type="binding site" evidence="7">
    <location>
        <position position="268"/>
    </location>
    <ligand>
        <name>ATP</name>
        <dbReference type="ChEBI" id="CHEBI:30616"/>
    </ligand>
</feature>